<proteinExistence type="predicted"/>
<dbReference type="Pfam" id="PF13614">
    <property type="entry name" value="AAA_31"/>
    <property type="match status" value="1"/>
</dbReference>
<gene>
    <name evidence="2" type="ORF">CP985_10360</name>
</gene>
<dbReference type="CDD" id="cd02042">
    <property type="entry name" value="ParAB_family"/>
    <property type="match status" value="1"/>
</dbReference>
<dbReference type="InterPro" id="IPR025669">
    <property type="entry name" value="AAA_dom"/>
</dbReference>
<dbReference type="SUPFAM" id="SSF52540">
    <property type="entry name" value="P-loop containing nucleoside triphosphate hydrolases"/>
    <property type="match status" value="1"/>
</dbReference>
<keyword evidence="3" id="KW-1185">Reference proteome</keyword>
<evidence type="ECO:0000313" key="3">
    <source>
        <dbReference type="Proteomes" id="UP000290092"/>
    </source>
</evidence>
<dbReference type="Gene3D" id="3.40.50.300">
    <property type="entry name" value="P-loop containing nucleotide triphosphate hydrolases"/>
    <property type="match status" value="1"/>
</dbReference>
<dbReference type="Proteomes" id="UP000290092">
    <property type="component" value="Unassembled WGS sequence"/>
</dbReference>
<sequence>MVDNDLLEINLDEFIVGSLTKPVNEKIAKVVEVHESTIRHRQKNNPEQFEENLLSYRMEKSPFVTLEDYNKFKNTSFVKEDVLEKRIPGILNKDGEVLIPTVLEEMIEAYKLIQKFGECIVISLSNFKGGVGKSTTAINLASVLAFMSTNSNKKGKVLIVDLDIQGNTTSMFDLYRYKKDKKIDLQINKIDELYDLENSDFKYTIVDLMAEVENDNIETMVKDGIINLNHKVKTAGQIDIIPNSCSIENALKYEDIDKVLKTYGNVNKVLDEILSYVKDDYDFVIIDTPPSISLPLRMSIMATDYFIISLTADKMARDGIAPFLVPIEMHKKTYRKEKGKDIVVLGGIINKFQKNINIQRTNKDIINEDLYINTDSSDLGSAQLFNQVIKLDNVLNESQYDTGSVLVYNPTHELVRDYFNLTIEILDAIIIDKMSKN</sequence>
<evidence type="ECO:0000259" key="1">
    <source>
        <dbReference type="Pfam" id="PF13614"/>
    </source>
</evidence>
<feature type="domain" description="AAA" evidence="1">
    <location>
        <begin position="121"/>
        <end position="336"/>
    </location>
</feature>
<reference evidence="2 3" key="1">
    <citation type="submission" date="2017-09" db="EMBL/GenBank/DDBJ databases">
        <title>Genomics of the genus Arcobacter.</title>
        <authorList>
            <person name="Perez-Cataluna A."/>
            <person name="Figueras M.J."/>
            <person name="Salas-Masso N."/>
        </authorList>
    </citation>
    <scope>NUCLEOTIDE SEQUENCE [LARGE SCALE GENOMIC DNA]</scope>
    <source>
        <strain evidence="2 3">CECT 7386</strain>
    </source>
</reference>
<dbReference type="EMBL" id="NXID01000039">
    <property type="protein sequence ID" value="RXK15098.1"/>
    <property type="molecule type" value="Genomic_DNA"/>
</dbReference>
<dbReference type="AlphaFoldDB" id="A0AAX2ADX1"/>
<accession>A0AAX2ADX1</accession>
<comment type="caution">
    <text evidence="2">The sequence shown here is derived from an EMBL/GenBank/DDBJ whole genome shotgun (WGS) entry which is preliminary data.</text>
</comment>
<name>A0AAX2ADX1_9BACT</name>
<dbReference type="RefSeq" id="WP_114843346.1">
    <property type="nucleotide sequence ID" value="NZ_CP031220.1"/>
</dbReference>
<dbReference type="InterPro" id="IPR027417">
    <property type="entry name" value="P-loop_NTPase"/>
</dbReference>
<evidence type="ECO:0000313" key="2">
    <source>
        <dbReference type="EMBL" id="RXK15098.1"/>
    </source>
</evidence>
<organism evidence="2 3">
    <name type="scientific">Malaciobacter mytili LMG 24559</name>
    <dbReference type="NCBI Taxonomy" id="1032238"/>
    <lineage>
        <taxon>Bacteria</taxon>
        <taxon>Pseudomonadati</taxon>
        <taxon>Campylobacterota</taxon>
        <taxon>Epsilonproteobacteria</taxon>
        <taxon>Campylobacterales</taxon>
        <taxon>Arcobacteraceae</taxon>
        <taxon>Malaciobacter</taxon>
    </lineage>
</organism>
<dbReference type="PANTHER" id="PTHR13696">
    <property type="entry name" value="P-LOOP CONTAINING NUCLEOSIDE TRIPHOSPHATE HYDROLASE"/>
    <property type="match status" value="1"/>
</dbReference>
<dbReference type="PANTHER" id="PTHR13696:SF52">
    <property type="entry name" value="PARA FAMILY PROTEIN CT_582"/>
    <property type="match status" value="1"/>
</dbReference>
<protein>
    <recommendedName>
        <fullName evidence="1">AAA domain-containing protein</fullName>
    </recommendedName>
</protein>
<dbReference type="KEGG" id="amyt:AMYT_a0140"/>
<dbReference type="InterPro" id="IPR050678">
    <property type="entry name" value="DNA_Partitioning_ATPase"/>
</dbReference>